<keyword evidence="5" id="KW-1185">Reference proteome</keyword>
<evidence type="ECO:0000313" key="5">
    <source>
        <dbReference type="Proteomes" id="UP000095185"/>
    </source>
</evidence>
<feature type="signal peptide" evidence="2">
    <location>
        <begin position="1"/>
        <end position="24"/>
    </location>
</feature>
<feature type="domain" description="PASTA" evidence="3">
    <location>
        <begin position="93"/>
        <end position="161"/>
    </location>
</feature>
<dbReference type="Pfam" id="PF03793">
    <property type="entry name" value="PASTA"/>
    <property type="match status" value="1"/>
</dbReference>
<dbReference type="Gene3D" id="3.30.10.20">
    <property type="match status" value="1"/>
</dbReference>
<evidence type="ECO:0000256" key="1">
    <source>
        <dbReference type="SAM" id="MobiDB-lite"/>
    </source>
</evidence>
<dbReference type="EMBL" id="CP017305">
    <property type="protein sequence ID" value="AOS84194.1"/>
    <property type="molecule type" value="Genomic_DNA"/>
</dbReference>
<dbReference type="CDD" id="cd06577">
    <property type="entry name" value="PASTA_pknB"/>
    <property type="match status" value="1"/>
</dbReference>
<feature type="compositionally biased region" description="Basic and acidic residues" evidence="1">
    <location>
        <begin position="28"/>
        <end position="37"/>
    </location>
</feature>
<feature type="chain" id="PRO_5009106609" description="PASTA domain-containing protein" evidence="2">
    <location>
        <begin position="25"/>
        <end position="238"/>
    </location>
</feature>
<dbReference type="Proteomes" id="UP000095185">
    <property type="component" value="Chromosome"/>
</dbReference>
<evidence type="ECO:0000259" key="3">
    <source>
        <dbReference type="Pfam" id="PF03793"/>
    </source>
</evidence>
<dbReference type="KEGG" id="clz:BIU88_08655"/>
<dbReference type="InterPro" id="IPR005543">
    <property type="entry name" value="PASTA_dom"/>
</dbReference>
<reference evidence="4" key="1">
    <citation type="submission" date="2016-09" db="EMBL/GenBank/DDBJ databases">
        <title>Genome sequence of Chlorobaculum limnaeum.</title>
        <authorList>
            <person name="Liu Z."/>
            <person name="Tank M."/>
            <person name="Bryant D.A."/>
        </authorList>
    </citation>
    <scope>NUCLEOTIDE SEQUENCE [LARGE SCALE GENOMIC DNA]</scope>
    <source>
        <strain evidence="4">DSM 1677</strain>
    </source>
</reference>
<evidence type="ECO:0000256" key="2">
    <source>
        <dbReference type="SAM" id="SignalP"/>
    </source>
</evidence>
<gene>
    <name evidence="4" type="ORF">BIU88_08655</name>
</gene>
<protein>
    <recommendedName>
        <fullName evidence="3">PASTA domain-containing protein</fullName>
    </recommendedName>
</protein>
<feature type="region of interest" description="Disordered" evidence="1">
    <location>
        <begin position="28"/>
        <end position="71"/>
    </location>
</feature>
<dbReference type="OrthoDB" id="5930at1090"/>
<organism evidence="4 5">
    <name type="scientific">Chlorobaculum limnaeum</name>
    <dbReference type="NCBI Taxonomy" id="274537"/>
    <lineage>
        <taxon>Bacteria</taxon>
        <taxon>Pseudomonadati</taxon>
        <taxon>Chlorobiota</taxon>
        <taxon>Chlorobiia</taxon>
        <taxon>Chlorobiales</taxon>
        <taxon>Chlorobiaceae</taxon>
        <taxon>Chlorobaculum</taxon>
    </lineage>
</organism>
<proteinExistence type="predicted"/>
<dbReference type="STRING" id="274537.BIU88_08655"/>
<keyword evidence="2" id="KW-0732">Signal</keyword>
<name>A0A1D8D661_CHLLM</name>
<dbReference type="AlphaFoldDB" id="A0A1D8D661"/>
<dbReference type="PROSITE" id="PS51257">
    <property type="entry name" value="PROKAR_LIPOPROTEIN"/>
    <property type="match status" value="1"/>
</dbReference>
<accession>A0A1D8D661</accession>
<evidence type="ECO:0000313" key="4">
    <source>
        <dbReference type="EMBL" id="AOS84194.1"/>
    </source>
</evidence>
<sequence length="238" mass="25286">MDMKRVIAALVMILLLAGCCTTLVHHPGHDSTPRNEPEVAVNPPVPNRPGKPHRHSTNSIPPQPERVPVSKQNIEPESNISEEGRSAPAGSLVAVPDVIGKSLSRATIELNDSGFGIGRVSRDFIGEYAPGFVQSRLVVARQIPEPERRHPGGAKVDLYMETPAPVKAMILATILAAGGGGAAMAYKSKPVVKVAVHSDAGSQQFTAPSGLLGGNGFRLSLRHDPGVQKIRFKDRNAN</sequence>